<dbReference type="EMBL" id="AP023440">
    <property type="protein sequence ID" value="BCL30417.1"/>
    <property type="molecule type" value="Genomic_DNA"/>
</dbReference>
<dbReference type="KEGG" id="sgm:GCM10017557_52760"/>
<dbReference type="Pfam" id="PF04149">
    <property type="entry name" value="DUF397"/>
    <property type="match status" value="1"/>
</dbReference>
<gene>
    <name evidence="2" type="ORF">GCM10017557_52760</name>
</gene>
<organism evidence="2 3">
    <name type="scientific">Streptomyces aurantiacus</name>
    <dbReference type="NCBI Taxonomy" id="47760"/>
    <lineage>
        <taxon>Bacteria</taxon>
        <taxon>Bacillati</taxon>
        <taxon>Actinomycetota</taxon>
        <taxon>Actinomycetes</taxon>
        <taxon>Kitasatosporales</taxon>
        <taxon>Streptomycetaceae</taxon>
        <taxon>Streptomyces</taxon>
        <taxon>Streptomyces aurantiacus group</taxon>
    </lineage>
</organism>
<evidence type="ECO:0000259" key="1">
    <source>
        <dbReference type="Pfam" id="PF04149"/>
    </source>
</evidence>
<feature type="domain" description="DUF397" evidence="1">
    <location>
        <begin position="6"/>
        <end position="58"/>
    </location>
</feature>
<proteinExistence type="predicted"/>
<dbReference type="RefSeq" id="WP_190852374.1">
    <property type="nucleotide sequence ID" value="NZ_AP023440.1"/>
</dbReference>
<keyword evidence="3" id="KW-1185">Reference proteome</keyword>
<name>A0A7G1P9M2_9ACTN</name>
<protein>
    <recommendedName>
        <fullName evidence="1">DUF397 domain-containing protein</fullName>
    </recommendedName>
</protein>
<dbReference type="AlphaFoldDB" id="A0A7G1P9M2"/>
<sequence length="67" mass="7017">MPQPIWQKSSFSGGGEGECVQLAEATPAGRIHLRESDRPYEIATAAPRALAGLLGAIKSGVVEGRAR</sequence>
<dbReference type="Proteomes" id="UP000516444">
    <property type="component" value="Chromosome"/>
</dbReference>
<reference evidence="2 3" key="1">
    <citation type="journal article" date="2014" name="Int. J. Syst. Evol. Microbiol.">
        <title>Complete genome sequence of Corynebacterium casei LMG S-19264T (=DSM 44701T), isolated from a smear-ripened cheese.</title>
        <authorList>
            <consortium name="US DOE Joint Genome Institute (JGI-PGF)"/>
            <person name="Walter F."/>
            <person name="Albersmeier A."/>
            <person name="Kalinowski J."/>
            <person name="Ruckert C."/>
        </authorList>
    </citation>
    <scope>NUCLEOTIDE SEQUENCE [LARGE SCALE GENOMIC DNA]</scope>
    <source>
        <strain evidence="2 3">JCM 4677</strain>
    </source>
</reference>
<accession>A0A7G1P9M2</accession>
<evidence type="ECO:0000313" key="3">
    <source>
        <dbReference type="Proteomes" id="UP000516444"/>
    </source>
</evidence>
<dbReference type="InterPro" id="IPR007278">
    <property type="entry name" value="DUF397"/>
</dbReference>
<evidence type="ECO:0000313" key="2">
    <source>
        <dbReference type="EMBL" id="BCL30417.1"/>
    </source>
</evidence>